<dbReference type="InterPro" id="IPR000866">
    <property type="entry name" value="AhpC/TSA"/>
</dbReference>
<dbReference type="EMBL" id="FMYP01000059">
    <property type="protein sequence ID" value="SDC88704.1"/>
    <property type="molecule type" value="Genomic_DNA"/>
</dbReference>
<dbReference type="Gene3D" id="3.40.30.10">
    <property type="entry name" value="Glutaredoxin"/>
    <property type="match status" value="1"/>
</dbReference>
<dbReference type="PANTHER" id="PTHR42852:SF6">
    <property type="entry name" value="THIOL:DISULFIDE INTERCHANGE PROTEIN DSBE"/>
    <property type="match status" value="1"/>
</dbReference>
<feature type="domain" description="Thioredoxin" evidence="6">
    <location>
        <begin position="331"/>
        <end position="470"/>
    </location>
</feature>
<dbReference type="RefSeq" id="WP_092439883.1">
    <property type="nucleotide sequence ID" value="NZ_FMYP01000059.1"/>
</dbReference>
<dbReference type="InterPro" id="IPR050553">
    <property type="entry name" value="Thioredoxin_ResA/DsbE_sf"/>
</dbReference>
<protein>
    <submittedName>
        <fullName evidence="7">Thiol-disulfide isomerase or thioredoxin</fullName>
    </submittedName>
</protein>
<dbReference type="AlphaFoldDB" id="A0A1G6Q9X5"/>
<evidence type="ECO:0000313" key="8">
    <source>
        <dbReference type="Proteomes" id="UP000199452"/>
    </source>
</evidence>
<dbReference type="InterPro" id="IPR013766">
    <property type="entry name" value="Thioredoxin_domain"/>
</dbReference>
<dbReference type="Pfam" id="PF17127">
    <property type="entry name" value="DUF5106"/>
    <property type="match status" value="1"/>
</dbReference>
<keyword evidence="5" id="KW-0732">Signal</keyword>
<gene>
    <name evidence="7" type="ORF">SAMN05216323_10591</name>
</gene>
<accession>A0A1G6Q9X5</accession>
<proteinExistence type="predicted"/>
<reference evidence="7 8" key="1">
    <citation type="submission" date="2016-09" db="EMBL/GenBank/DDBJ databases">
        <authorList>
            <person name="Capua I."/>
            <person name="De Benedictis P."/>
            <person name="Joannis T."/>
            <person name="Lombin L.H."/>
            <person name="Cattoli G."/>
        </authorList>
    </citation>
    <scope>NUCLEOTIDE SEQUENCE [LARGE SCALE GENOMIC DNA]</scope>
    <source>
        <strain evidence="7 8">A7P-90m</strain>
    </source>
</reference>
<dbReference type="Proteomes" id="UP000199452">
    <property type="component" value="Unassembled WGS sequence"/>
</dbReference>
<keyword evidence="4" id="KW-0676">Redox-active center</keyword>
<dbReference type="InterPro" id="IPR025380">
    <property type="entry name" value="DUF4369"/>
</dbReference>
<feature type="signal peptide" evidence="5">
    <location>
        <begin position="1"/>
        <end position="19"/>
    </location>
</feature>
<dbReference type="GO" id="GO:0017004">
    <property type="term" value="P:cytochrome complex assembly"/>
    <property type="evidence" value="ECO:0007669"/>
    <property type="project" value="UniProtKB-KW"/>
</dbReference>
<dbReference type="CDD" id="cd02966">
    <property type="entry name" value="TlpA_like_family"/>
    <property type="match status" value="1"/>
</dbReference>
<dbReference type="Pfam" id="PF00578">
    <property type="entry name" value="AhpC-TSA"/>
    <property type="match status" value="1"/>
</dbReference>
<keyword evidence="3" id="KW-1015">Disulfide bond</keyword>
<dbReference type="GO" id="GO:0016853">
    <property type="term" value="F:isomerase activity"/>
    <property type="evidence" value="ECO:0007669"/>
    <property type="project" value="UniProtKB-KW"/>
</dbReference>
<evidence type="ECO:0000256" key="4">
    <source>
        <dbReference type="ARBA" id="ARBA00023284"/>
    </source>
</evidence>
<keyword evidence="2" id="KW-0201">Cytochrome c-type biogenesis</keyword>
<keyword evidence="7" id="KW-0413">Isomerase</keyword>
<dbReference type="Pfam" id="PF14289">
    <property type="entry name" value="DUF4369"/>
    <property type="match status" value="1"/>
</dbReference>
<sequence>MKKVSLFVVAFLICTFSFAGPKDGYQIKVKINGLKDTTLLLGHHFGSNKYVVDTIRVNSNGAGVFQADSLLKGGVYLVILPGMTYFEILVTGSQRFSVETDKTDLLNKMRFSGSPENETYLNYQKYMGKVAEKSKTLQEQLKATKNADSTKILKDELKALNQEVRAESKKIVDANPGTFVANILKTMQYPEQPEWNIPQGTPGRDSLIWTKNYQFYKIHFWDNVDLSDARLLRTPSIESLLKQYFTNIVLQIPDSIITAADMVLAKAKANDEVFQYTLSYLLNEFQQSNIMGMDAVFVHLAKRYYLSGQTPWVDKPLLDKIKERVKKLEPNLIGEIAPELIMQTSEGTVTSLRYTVADYTILVFWEPDCGHCQKVIPEIWKIYQKYETKGVKVFAVYTQYDKEKWVNYINEHKLFWINAYDSEYNTNFRNLYDIYSTPVIYLLNKDKKIIAKRIGTDSLDELIGKLTEKQ</sequence>
<dbReference type="InterPro" id="IPR036249">
    <property type="entry name" value="Thioredoxin-like_sf"/>
</dbReference>
<evidence type="ECO:0000256" key="2">
    <source>
        <dbReference type="ARBA" id="ARBA00022748"/>
    </source>
</evidence>
<dbReference type="STRING" id="1640674.SAMN05216323_10591"/>
<dbReference type="OrthoDB" id="9805634at2"/>
<dbReference type="GO" id="GO:0030313">
    <property type="term" value="C:cell envelope"/>
    <property type="evidence" value="ECO:0007669"/>
    <property type="project" value="UniProtKB-SubCell"/>
</dbReference>
<dbReference type="InterPro" id="IPR033395">
    <property type="entry name" value="DUF5106"/>
</dbReference>
<dbReference type="SUPFAM" id="SSF52833">
    <property type="entry name" value="Thioredoxin-like"/>
    <property type="match status" value="1"/>
</dbReference>
<keyword evidence="8" id="KW-1185">Reference proteome</keyword>
<dbReference type="PANTHER" id="PTHR42852">
    <property type="entry name" value="THIOL:DISULFIDE INTERCHANGE PROTEIN DSBE"/>
    <property type="match status" value="1"/>
</dbReference>
<name>A0A1G6Q9X5_9BACT</name>
<organism evidence="7 8">
    <name type="scientific">Williamwhitmania taraxaci</name>
    <dbReference type="NCBI Taxonomy" id="1640674"/>
    <lineage>
        <taxon>Bacteria</taxon>
        <taxon>Pseudomonadati</taxon>
        <taxon>Bacteroidota</taxon>
        <taxon>Bacteroidia</taxon>
        <taxon>Bacteroidales</taxon>
        <taxon>Williamwhitmaniaceae</taxon>
        <taxon>Williamwhitmania</taxon>
    </lineage>
</organism>
<evidence type="ECO:0000256" key="5">
    <source>
        <dbReference type="SAM" id="SignalP"/>
    </source>
</evidence>
<evidence type="ECO:0000259" key="6">
    <source>
        <dbReference type="PROSITE" id="PS51352"/>
    </source>
</evidence>
<dbReference type="PROSITE" id="PS51352">
    <property type="entry name" value="THIOREDOXIN_2"/>
    <property type="match status" value="1"/>
</dbReference>
<evidence type="ECO:0000256" key="1">
    <source>
        <dbReference type="ARBA" id="ARBA00004196"/>
    </source>
</evidence>
<comment type="subcellular location">
    <subcellularLocation>
        <location evidence="1">Cell envelope</location>
    </subcellularLocation>
</comment>
<feature type="chain" id="PRO_5011500482" evidence="5">
    <location>
        <begin position="20"/>
        <end position="470"/>
    </location>
</feature>
<evidence type="ECO:0000256" key="3">
    <source>
        <dbReference type="ARBA" id="ARBA00023157"/>
    </source>
</evidence>
<evidence type="ECO:0000313" key="7">
    <source>
        <dbReference type="EMBL" id="SDC88704.1"/>
    </source>
</evidence>